<dbReference type="GO" id="GO:0042795">
    <property type="term" value="P:snRNA transcription by RNA polymerase II"/>
    <property type="evidence" value="ECO:0007669"/>
    <property type="project" value="TreeGrafter"/>
</dbReference>
<proteinExistence type="predicted"/>
<keyword evidence="9" id="KW-1185">Reference proteome</keyword>
<gene>
    <name evidence="8" type="ORF">SteCoe_22157</name>
</gene>
<keyword evidence="2" id="KW-0238">DNA-binding</keyword>
<accession>A0A1R2BMP9</accession>
<dbReference type="InterPro" id="IPR051575">
    <property type="entry name" value="Myb-like_DNA-bd"/>
</dbReference>
<dbReference type="InterPro" id="IPR001005">
    <property type="entry name" value="SANT/Myb"/>
</dbReference>
<evidence type="ECO:0000256" key="3">
    <source>
        <dbReference type="ARBA" id="ARBA00023163"/>
    </source>
</evidence>
<dbReference type="CDD" id="cd00167">
    <property type="entry name" value="SANT"/>
    <property type="match status" value="2"/>
</dbReference>
<dbReference type="AlphaFoldDB" id="A0A1R2BMP9"/>
<dbReference type="PROSITE" id="PS51294">
    <property type="entry name" value="HTH_MYB"/>
    <property type="match status" value="2"/>
</dbReference>
<organism evidence="8 9">
    <name type="scientific">Stentor coeruleus</name>
    <dbReference type="NCBI Taxonomy" id="5963"/>
    <lineage>
        <taxon>Eukaryota</taxon>
        <taxon>Sar</taxon>
        <taxon>Alveolata</taxon>
        <taxon>Ciliophora</taxon>
        <taxon>Postciliodesmatophora</taxon>
        <taxon>Heterotrichea</taxon>
        <taxon>Heterotrichida</taxon>
        <taxon>Stentoridae</taxon>
        <taxon>Stentor</taxon>
    </lineage>
</organism>
<evidence type="ECO:0000259" key="6">
    <source>
        <dbReference type="PROSITE" id="PS50090"/>
    </source>
</evidence>
<feature type="domain" description="Myb-like" evidence="6">
    <location>
        <begin position="101"/>
        <end position="151"/>
    </location>
</feature>
<evidence type="ECO:0008006" key="10">
    <source>
        <dbReference type="Google" id="ProtNLM"/>
    </source>
</evidence>
<dbReference type="OrthoDB" id="2143914at2759"/>
<keyword evidence="1" id="KW-0805">Transcription regulation</keyword>
<feature type="domain" description="HTH myb-type" evidence="7">
    <location>
        <begin position="101"/>
        <end position="155"/>
    </location>
</feature>
<dbReference type="InterPro" id="IPR009057">
    <property type="entry name" value="Homeodomain-like_sf"/>
</dbReference>
<keyword evidence="4" id="KW-0539">Nucleus</keyword>
<comment type="caution">
    <text evidence="8">The sequence shown here is derived from an EMBL/GenBank/DDBJ whole genome shotgun (WGS) entry which is preliminary data.</text>
</comment>
<dbReference type="Pfam" id="PF13921">
    <property type="entry name" value="Myb_DNA-bind_6"/>
    <property type="match status" value="1"/>
</dbReference>
<evidence type="ECO:0000313" key="8">
    <source>
        <dbReference type="EMBL" id="OMJ78093.1"/>
    </source>
</evidence>
<evidence type="ECO:0000256" key="2">
    <source>
        <dbReference type="ARBA" id="ARBA00023125"/>
    </source>
</evidence>
<feature type="domain" description="Myb-like" evidence="6">
    <location>
        <begin position="58"/>
        <end position="100"/>
    </location>
</feature>
<reference evidence="8 9" key="1">
    <citation type="submission" date="2016-11" db="EMBL/GenBank/DDBJ databases">
        <title>The macronuclear genome of Stentor coeruleus: a giant cell with tiny introns.</title>
        <authorList>
            <person name="Slabodnick M."/>
            <person name="Ruby J.G."/>
            <person name="Reiff S.B."/>
            <person name="Swart E.C."/>
            <person name="Gosai S."/>
            <person name="Prabakaran S."/>
            <person name="Witkowska E."/>
            <person name="Larue G.E."/>
            <person name="Fisher S."/>
            <person name="Freeman R.M."/>
            <person name="Gunawardena J."/>
            <person name="Chu W."/>
            <person name="Stover N.A."/>
            <person name="Gregory B.D."/>
            <person name="Nowacki M."/>
            <person name="Derisi J."/>
            <person name="Roy S.W."/>
            <person name="Marshall W.F."/>
            <person name="Sood P."/>
        </authorList>
    </citation>
    <scope>NUCLEOTIDE SEQUENCE [LARGE SCALE GENOMIC DNA]</scope>
    <source>
        <strain evidence="8">WM001</strain>
    </source>
</reference>
<dbReference type="GO" id="GO:0000978">
    <property type="term" value="F:RNA polymerase II cis-regulatory region sequence-specific DNA binding"/>
    <property type="evidence" value="ECO:0007669"/>
    <property type="project" value="TreeGrafter"/>
</dbReference>
<dbReference type="EMBL" id="MPUH01000539">
    <property type="protein sequence ID" value="OMJ78093.1"/>
    <property type="molecule type" value="Genomic_DNA"/>
</dbReference>
<keyword evidence="5" id="KW-0175">Coiled coil</keyword>
<dbReference type="Proteomes" id="UP000187209">
    <property type="component" value="Unassembled WGS sequence"/>
</dbReference>
<dbReference type="PANTHER" id="PTHR46621">
    <property type="entry name" value="SNRNA-ACTIVATING PROTEIN COMPLEX SUBUNIT 4"/>
    <property type="match status" value="1"/>
</dbReference>
<evidence type="ECO:0000259" key="7">
    <source>
        <dbReference type="PROSITE" id="PS51294"/>
    </source>
</evidence>
<name>A0A1R2BMP9_9CILI</name>
<dbReference type="GO" id="GO:0001006">
    <property type="term" value="F:RNA polymerase III type 3 promoter sequence-specific DNA binding"/>
    <property type="evidence" value="ECO:0007669"/>
    <property type="project" value="TreeGrafter"/>
</dbReference>
<protein>
    <recommendedName>
        <fullName evidence="10">Myb-like DNA-binding domain containing protein</fullName>
    </recommendedName>
</protein>
<sequence length="230" mass="27180">MNWNDVVKSSEGYWKPAESPWKFCGLCCLGDQPVYKPAEPDPQKRMLYEKEKKITHYWSKEDDRKLIKLADKYNCDWDTIAERFNDKTAAQLARRWKNKLDPNTKQSPWTEEEDIVLKTLVLEFGYEWENIGKYMQGRAPSSIKRRFFNSILPVLNQRDLDMLKDRLAPKADSQRQSMDIDSSSIQEQNKEEYLQYLHKKVEELQTVMQGTLEQIEKLESELTDSQSLLS</sequence>
<dbReference type="GO" id="GO:0042796">
    <property type="term" value="P:snRNA transcription by RNA polymerase III"/>
    <property type="evidence" value="ECO:0007669"/>
    <property type="project" value="TreeGrafter"/>
</dbReference>
<dbReference type="InterPro" id="IPR017930">
    <property type="entry name" value="Myb_dom"/>
</dbReference>
<evidence type="ECO:0000256" key="5">
    <source>
        <dbReference type="SAM" id="Coils"/>
    </source>
</evidence>
<dbReference type="PROSITE" id="PS50090">
    <property type="entry name" value="MYB_LIKE"/>
    <property type="match status" value="2"/>
</dbReference>
<dbReference type="SMART" id="SM00717">
    <property type="entry name" value="SANT"/>
    <property type="match status" value="2"/>
</dbReference>
<dbReference type="Gene3D" id="1.10.10.60">
    <property type="entry name" value="Homeodomain-like"/>
    <property type="match status" value="2"/>
</dbReference>
<dbReference type="PANTHER" id="PTHR46621:SF1">
    <property type="entry name" value="SNRNA-ACTIVATING PROTEIN COMPLEX SUBUNIT 4"/>
    <property type="match status" value="1"/>
</dbReference>
<dbReference type="SUPFAM" id="SSF46689">
    <property type="entry name" value="Homeodomain-like"/>
    <property type="match status" value="2"/>
</dbReference>
<evidence type="ECO:0000256" key="4">
    <source>
        <dbReference type="ARBA" id="ARBA00023242"/>
    </source>
</evidence>
<feature type="domain" description="HTH myb-type" evidence="7">
    <location>
        <begin position="58"/>
        <end position="100"/>
    </location>
</feature>
<evidence type="ECO:0000313" key="9">
    <source>
        <dbReference type="Proteomes" id="UP000187209"/>
    </source>
</evidence>
<evidence type="ECO:0000256" key="1">
    <source>
        <dbReference type="ARBA" id="ARBA00023015"/>
    </source>
</evidence>
<keyword evidence="3" id="KW-0804">Transcription</keyword>
<dbReference type="GO" id="GO:0019185">
    <property type="term" value="C:snRNA-activating protein complex"/>
    <property type="evidence" value="ECO:0007669"/>
    <property type="project" value="TreeGrafter"/>
</dbReference>
<feature type="coiled-coil region" evidence="5">
    <location>
        <begin position="201"/>
        <end position="228"/>
    </location>
</feature>